<name>A0ABU3I2Y6_9ACTN</name>
<keyword evidence="4" id="KW-1185">Reference proteome</keyword>
<reference evidence="3" key="1">
    <citation type="submission" date="2024-05" db="EMBL/GenBank/DDBJ databases">
        <title>30 novel species of actinomycetes from the DSMZ collection.</title>
        <authorList>
            <person name="Nouioui I."/>
        </authorList>
    </citation>
    <scope>NUCLEOTIDE SEQUENCE</scope>
    <source>
        <strain evidence="3">DSM 41972</strain>
    </source>
</reference>
<protein>
    <submittedName>
        <fullName evidence="3">Uncharacterized protein</fullName>
    </submittedName>
</protein>
<sequence length="75" mass="7633">MRSLSTSVPRRRGRRTALAASALLAAVALTATACGGSTEDKAADRPDATASRAGDDVGGGRVPADRLMSRTYGGR</sequence>
<feature type="region of interest" description="Disordered" evidence="1">
    <location>
        <begin position="35"/>
        <end position="75"/>
    </location>
</feature>
<feature type="compositionally biased region" description="Basic and acidic residues" evidence="1">
    <location>
        <begin position="38"/>
        <end position="47"/>
    </location>
</feature>
<comment type="caution">
    <text evidence="3">The sequence shown here is derived from an EMBL/GenBank/DDBJ whole genome shotgun (WGS) entry which is preliminary data.</text>
</comment>
<evidence type="ECO:0000313" key="4">
    <source>
        <dbReference type="Proteomes" id="UP001181313"/>
    </source>
</evidence>
<evidence type="ECO:0000256" key="2">
    <source>
        <dbReference type="SAM" id="SignalP"/>
    </source>
</evidence>
<dbReference type="Proteomes" id="UP001181313">
    <property type="component" value="Unassembled WGS sequence"/>
</dbReference>
<dbReference type="RefSeq" id="WP_337674982.1">
    <property type="nucleotide sequence ID" value="NZ_JAVSGH010000028.1"/>
</dbReference>
<dbReference type="EMBL" id="JAVSGH010000028">
    <property type="protein sequence ID" value="MDT3727313.1"/>
    <property type="molecule type" value="Genomic_DNA"/>
</dbReference>
<feature type="signal peptide" evidence="2">
    <location>
        <begin position="1"/>
        <end position="33"/>
    </location>
</feature>
<feature type="chain" id="PRO_5047297868" evidence="2">
    <location>
        <begin position="34"/>
        <end position="75"/>
    </location>
</feature>
<gene>
    <name evidence="3" type="ORF">ROS62_21525</name>
</gene>
<keyword evidence="2" id="KW-0732">Signal</keyword>
<evidence type="ECO:0000313" key="3">
    <source>
        <dbReference type="EMBL" id="MDT3727313.1"/>
    </source>
</evidence>
<proteinExistence type="predicted"/>
<evidence type="ECO:0000256" key="1">
    <source>
        <dbReference type="SAM" id="MobiDB-lite"/>
    </source>
</evidence>
<dbReference type="PROSITE" id="PS51257">
    <property type="entry name" value="PROKAR_LIPOPROTEIN"/>
    <property type="match status" value="1"/>
</dbReference>
<accession>A0ABU3I2Y6</accession>
<organism evidence="3 4">
    <name type="scientific">Streptomyces althioticus subsp. attaecolombicae</name>
    <dbReference type="NCBI Taxonomy" id="3075534"/>
    <lineage>
        <taxon>Bacteria</taxon>
        <taxon>Bacillati</taxon>
        <taxon>Actinomycetota</taxon>
        <taxon>Actinomycetes</taxon>
        <taxon>Kitasatosporales</taxon>
        <taxon>Streptomycetaceae</taxon>
        <taxon>Streptomyces</taxon>
        <taxon>Streptomyces althioticus group</taxon>
    </lineage>
</organism>